<evidence type="ECO:0000313" key="2">
    <source>
        <dbReference type="Proteomes" id="UP001163878"/>
    </source>
</evidence>
<proteinExistence type="predicted"/>
<dbReference type="Proteomes" id="UP001163878">
    <property type="component" value="Chromosome"/>
</dbReference>
<accession>A0ABY6IGS3</accession>
<dbReference type="EMBL" id="CP107567">
    <property type="protein sequence ID" value="UYQ66196.1"/>
    <property type="molecule type" value="Genomic_DNA"/>
</dbReference>
<protein>
    <submittedName>
        <fullName evidence="1">Uncharacterized protein</fullName>
    </submittedName>
</protein>
<keyword evidence="2" id="KW-1185">Reference proteome</keyword>
<evidence type="ECO:0000313" key="1">
    <source>
        <dbReference type="EMBL" id="UYQ66196.1"/>
    </source>
</evidence>
<reference evidence="1" key="1">
    <citation type="submission" date="2022-10" db="EMBL/GenBank/DDBJ databases">
        <title>Cytochrome P450 Catalyzes Benzene Ring Formation in the Biosynthesis of Trialkyl-Substituted Aromatic Polyketides.</title>
        <authorList>
            <person name="Zhao E."/>
            <person name="Ge H."/>
        </authorList>
    </citation>
    <scope>NUCLEOTIDE SEQUENCE</scope>
    <source>
        <strain evidence="1">NA0869</strain>
    </source>
</reference>
<organism evidence="1 2">
    <name type="scientific">Streptomyces peucetius</name>
    <dbReference type="NCBI Taxonomy" id="1950"/>
    <lineage>
        <taxon>Bacteria</taxon>
        <taxon>Bacillati</taxon>
        <taxon>Actinomycetota</taxon>
        <taxon>Actinomycetes</taxon>
        <taxon>Kitasatosporales</taxon>
        <taxon>Streptomycetaceae</taxon>
        <taxon>Streptomyces</taxon>
    </lineage>
</organism>
<dbReference type="RefSeq" id="WP_264249645.1">
    <property type="nucleotide sequence ID" value="NZ_CP107567.1"/>
</dbReference>
<name>A0ABY6IGS3_STRPE</name>
<gene>
    <name evidence="1" type="ORF">OGH68_35250</name>
</gene>
<sequence length="76" mass="8561">MRQGRCPGCGASEIYEVEAPSRAGGHLMLRLQDTHMHKSFPLQTLVCTECGRIQQRLSLNEKQKGHLMRALGRKIT</sequence>